<comment type="caution">
    <text evidence="7">The sequence shown here is derived from an EMBL/GenBank/DDBJ whole genome shotgun (WGS) entry which is preliminary data.</text>
</comment>
<feature type="coiled-coil region" evidence="2">
    <location>
        <begin position="1339"/>
        <end position="1379"/>
    </location>
</feature>
<feature type="domain" description="GBD/FH3" evidence="5">
    <location>
        <begin position="210"/>
        <end position="608"/>
    </location>
</feature>
<feature type="region of interest" description="Disordered" evidence="3">
    <location>
        <begin position="1"/>
        <end position="25"/>
    </location>
</feature>
<dbReference type="Gene3D" id="1.20.58.630">
    <property type="match status" value="1"/>
</dbReference>
<feature type="domain" description="FH2" evidence="6">
    <location>
        <begin position="964"/>
        <end position="1365"/>
    </location>
</feature>
<feature type="region of interest" description="Disordered" evidence="3">
    <location>
        <begin position="1443"/>
        <end position="1492"/>
    </location>
</feature>
<dbReference type="SMART" id="SM01139">
    <property type="entry name" value="Drf_FH3"/>
    <property type="match status" value="1"/>
</dbReference>
<dbReference type="InterPro" id="IPR015425">
    <property type="entry name" value="FH2_Formin"/>
</dbReference>
<dbReference type="SUPFAM" id="SSF48371">
    <property type="entry name" value="ARM repeat"/>
    <property type="match status" value="1"/>
</dbReference>
<feature type="compositionally biased region" description="Basic residues" evidence="3">
    <location>
        <begin position="1"/>
        <end position="12"/>
    </location>
</feature>
<evidence type="ECO:0000259" key="5">
    <source>
        <dbReference type="PROSITE" id="PS51232"/>
    </source>
</evidence>
<dbReference type="GO" id="GO:0032153">
    <property type="term" value="C:cell division site"/>
    <property type="evidence" value="ECO:0007669"/>
    <property type="project" value="TreeGrafter"/>
</dbReference>
<dbReference type="Gene3D" id="1.20.58.2220">
    <property type="entry name" value="Formin, FH2 domain"/>
    <property type="match status" value="1"/>
</dbReference>
<dbReference type="GO" id="GO:0005938">
    <property type="term" value="C:cell cortex"/>
    <property type="evidence" value="ECO:0007669"/>
    <property type="project" value="UniProtKB-ARBA"/>
</dbReference>
<dbReference type="GO" id="GO:0031267">
    <property type="term" value="F:small GTPase binding"/>
    <property type="evidence" value="ECO:0007669"/>
    <property type="project" value="InterPro"/>
</dbReference>
<dbReference type="PROSITE" id="PS51231">
    <property type="entry name" value="DAD"/>
    <property type="match status" value="1"/>
</dbReference>
<dbReference type="InterPro" id="IPR010473">
    <property type="entry name" value="GTPase-bd"/>
</dbReference>
<feature type="compositionally biased region" description="Acidic residues" evidence="3">
    <location>
        <begin position="774"/>
        <end position="785"/>
    </location>
</feature>
<feature type="compositionally biased region" description="Basic and acidic residues" evidence="3">
    <location>
        <begin position="258"/>
        <end position="268"/>
    </location>
</feature>
<dbReference type="EMBL" id="JABBWK010000011">
    <property type="protein sequence ID" value="KAG1903976.1"/>
    <property type="molecule type" value="Genomic_DNA"/>
</dbReference>
<accession>A0AAD4EDD5</accession>
<dbReference type="GO" id="GO:1903475">
    <property type="term" value="P:mitotic actomyosin contractile ring assembly"/>
    <property type="evidence" value="ECO:0007669"/>
    <property type="project" value="TreeGrafter"/>
</dbReference>
<dbReference type="PROSITE" id="PS51444">
    <property type="entry name" value="FH2"/>
    <property type="match status" value="1"/>
</dbReference>
<dbReference type="PROSITE" id="PS51232">
    <property type="entry name" value="GBD_FH3"/>
    <property type="match status" value="1"/>
</dbReference>
<dbReference type="GO" id="GO:0051017">
    <property type="term" value="P:actin filament bundle assembly"/>
    <property type="evidence" value="ECO:0007669"/>
    <property type="project" value="TreeGrafter"/>
</dbReference>
<dbReference type="RefSeq" id="XP_041229551.1">
    <property type="nucleotide sequence ID" value="XM_041374662.1"/>
</dbReference>
<dbReference type="Pfam" id="PF06371">
    <property type="entry name" value="Drf_GBD"/>
    <property type="match status" value="1"/>
</dbReference>
<feature type="region of interest" description="Disordered" evidence="3">
    <location>
        <begin position="757"/>
        <end position="801"/>
    </location>
</feature>
<gene>
    <name evidence="7" type="ORF">F5891DRAFT_946232</name>
</gene>
<reference evidence="7" key="1">
    <citation type="journal article" date="2020" name="New Phytol.">
        <title>Comparative genomics reveals dynamic genome evolution in host specialist ectomycorrhizal fungi.</title>
        <authorList>
            <person name="Lofgren L.A."/>
            <person name="Nguyen N.H."/>
            <person name="Vilgalys R."/>
            <person name="Ruytinx J."/>
            <person name="Liao H.L."/>
            <person name="Branco S."/>
            <person name="Kuo A."/>
            <person name="LaButti K."/>
            <person name="Lipzen A."/>
            <person name="Andreopoulos W."/>
            <person name="Pangilinan J."/>
            <person name="Riley R."/>
            <person name="Hundley H."/>
            <person name="Na H."/>
            <person name="Barry K."/>
            <person name="Grigoriev I.V."/>
            <person name="Stajich J.E."/>
            <person name="Kennedy P.G."/>
        </authorList>
    </citation>
    <scope>NUCLEOTIDE SEQUENCE</scope>
    <source>
        <strain evidence="7">FC203</strain>
    </source>
</reference>
<dbReference type="Gene3D" id="1.10.238.150">
    <property type="entry name" value="Formin, FH3 diaphanous domain"/>
    <property type="match status" value="1"/>
</dbReference>
<dbReference type="Gene3D" id="6.10.30.50">
    <property type="match status" value="1"/>
</dbReference>
<dbReference type="Gene3D" id="1.25.10.10">
    <property type="entry name" value="Leucine-rich Repeat Variant"/>
    <property type="match status" value="1"/>
</dbReference>
<feature type="compositionally biased region" description="Polar residues" evidence="3">
    <location>
        <begin position="158"/>
        <end position="167"/>
    </location>
</feature>
<evidence type="ECO:0000256" key="1">
    <source>
        <dbReference type="ARBA" id="ARBA00037935"/>
    </source>
</evidence>
<dbReference type="InterPro" id="IPR014768">
    <property type="entry name" value="GBD/FH3_dom"/>
</dbReference>
<feature type="compositionally biased region" description="Basic residues" evidence="3">
    <location>
        <begin position="121"/>
        <end position="131"/>
    </location>
</feature>
<comment type="similarity">
    <text evidence="1">Belongs to the formin homology family. BNI1 subfamily.</text>
</comment>
<evidence type="ECO:0000313" key="7">
    <source>
        <dbReference type="EMBL" id="KAG1903976.1"/>
    </source>
</evidence>
<dbReference type="SMART" id="SM01140">
    <property type="entry name" value="Drf_GBD"/>
    <property type="match status" value="1"/>
</dbReference>
<dbReference type="Proteomes" id="UP001195769">
    <property type="component" value="Unassembled WGS sequence"/>
</dbReference>
<dbReference type="Pfam" id="PF02181">
    <property type="entry name" value="FH2"/>
    <property type="match status" value="1"/>
</dbReference>
<evidence type="ECO:0000259" key="4">
    <source>
        <dbReference type="PROSITE" id="PS51231"/>
    </source>
</evidence>
<feature type="region of interest" description="Disordered" evidence="3">
    <location>
        <begin position="837"/>
        <end position="862"/>
    </location>
</feature>
<dbReference type="GO" id="GO:0043332">
    <property type="term" value="C:mating projection tip"/>
    <property type="evidence" value="ECO:0007669"/>
    <property type="project" value="TreeGrafter"/>
</dbReference>
<feature type="coiled-coil region" evidence="2">
    <location>
        <begin position="1246"/>
        <end position="1273"/>
    </location>
</feature>
<feature type="domain" description="DAD" evidence="4">
    <location>
        <begin position="1379"/>
        <end position="1408"/>
    </location>
</feature>
<dbReference type="InterPro" id="IPR042201">
    <property type="entry name" value="FH2_Formin_sf"/>
</dbReference>
<feature type="compositionally biased region" description="Basic and acidic residues" evidence="3">
    <location>
        <begin position="761"/>
        <end position="773"/>
    </location>
</feature>
<feature type="region of interest" description="Disordered" evidence="3">
    <location>
        <begin position="877"/>
        <end position="942"/>
    </location>
</feature>
<dbReference type="GO" id="GO:0015629">
    <property type="term" value="C:actin cytoskeleton"/>
    <property type="evidence" value="ECO:0007669"/>
    <property type="project" value="UniProtKB-ARBA"/>
</dbReference>
<feature type="compositionally biased region" description="Low complexity" evidence="3">
    <location>
        <begin position="182"/>
        <end position="194"/>
    </location>
</feature>
<evidence type="ECO:0000313" key="8">
    <source>
        <dbReference type="Proteomes" id="UP001195769"/>
    </source>
</evidence>
<dbReference type="SMART" id="SM00498">
    <property type="entry name" value="FH2"/>
    <property type="match status" value="1"/>
</dbReference>
<evidence type="ECO:0000256" key="2">
    <source>
        <dbReference type="SAM" id="Coils"/>
    </source>
</evidence>
<dbReference type="GO" id="GO:0051016">
    <property type="term" value="P:barbed-end actin filament capping"/>
    <property type="evidence" value="ECO:0007669"/>
    <property type="project" value="TreeGrafter"/>
</dbReference>
<dbReference type="InterPro" id="IPR016024">
    <property type="entry name" value="ARM-type_fold"/>
</dbReference>
<organism evidence="7 8">
    <name type="scientific">Suillus fuscotomentosus</name>
    <dbReference type="NCBI Taxonomy" id="1912939"/>
    <lineage>
        <taxon>Eukaryota</taxon>
        <taxon>Fungi</taxon>
        <taxon>Dikarya</taxon>
        <taxon>Basidiomycota</taxon>
        <taxon>Agaricomycotina</taxon>
        <taxon>Agaricomycetes</taxon>
        <taxon>Agaricomycetidae</taxon>
        <taxon>Boletales</taxon>
        <taxon>Suillineae</taxon>
        <taxon>Suillaceae</taxon>
        <taxon>Suillus</taxon>
    </lineage>
</organism>
<feature type="coiled-coil region" evidence="2">
    <location>
        <begin position="691"/>
        <end position="718"/>
    </location>
</feature>
<keyword evidence="2" id="KW-0175">Coiled coil</keyword>
<dbReference type="SUPFAM" id="SSF101447">
    <property type="entry name" value="Formin homology 2 domain (FH2 domain)"/>
    <property type="match status" value="1"/>
</dbReference>
<dbReference type="PANTHER" id="PTHR47102">
    <property type="entry name" value="PROTEIN BNI1"/>
    <property type="match status" value="1"/>
</dbReference>
<protein>
    <submittedName>
        <fullName evidence="7">Uncharacterized protein</fullName>
    </submittedName>
</protein>
<dbReference type="Pfam" id="PF06367">
    <property type="entry name" value="Drf_FH3"/>
    <property type="match status" value="1"/>
</dbReference>
<feature type="compositionally biased region" description="Polar residues" evidence="3">
    <location>
        <begin position="899"/>
        <end position="934"/>
    </location>
</feature>
<proteinExistence type="inferred from homology"/>
<dbReference type="GeneID" id="64668960"/>
<dbReference type="InterPro" id="IPR010472">
    <property type="entry name" value="FH3_dom"/>
</dbReference>
<feature type="compositionally biased region" description="Polar residues" evidence="3">
    <location>
        <begin position="1463"/>
        <end position="1472"/>
    </location>
</feature>
<dbReference type="InterPro" id="IPR014767">
    <property type="entry name" value="DAD_dom"/>
</dbReference>
<evidence type="ECO:0000259" key="6">
    <source>
        <dbReference type="PROSITE" id="PS51444"/>
    </source>
</evidence>
<keyword evidence="8" id="KW-1185">Reference proteome</keyword>
<evidence type="ECO:0000256" key="3">
    <source>
        <dbReference type="SAM" id="MobiDB-lite"/>
    </source>
</evidence>
<feature type="region of interest" description="Disordered" evidence="3">
    <location>
        <begin position="116"/>
        <end position="205"/>
    </location>
</feature>
<feature type="region of interest" description="Disordered" evidence="3">
    <location>
        <begin position="258"/>
        <end position="278"/>
    </location>
</feature>
<dbReference type="PANTHER" id="PTHR47102:SF2">
    <property type="entry name" value="PROTEIN BNI1"/>
    <property type="match status" value="1"/>
</dbReference>
<name>A0AAD4EDD5_9AGAM</name>
<dbReference type="InterPro" id="IPR011989">
    <property type="entry name" value="ARM-like"/>
</dbReference>
<feature type="coiled-coil region" evidence="2">
    <location>
        <begin position="630"/>
        <end position="657"/>
    </location>
</feature>
<dbReference type="GO" id="GO:0003779">
    <property type="term" value="F:actin binding"/>
    <property type="evidence" value="ECO:0007669"/>
    <property type="project" value="InterPro"/>
</dbReference>
<dbReference type="InterPro" id="IPR051661">
    <property type="entry name" value="Actin_filament_regulator"/>
</dbReference>
<sequence>MDIVFGRKKGRPRQSSVTGRDLSEHSIPYDKLAPASLVPMPVGTVSQGLRGTSSNPVISAPLTNPTLTHNGTEMNYSHFTAYQRSRLERDRTNISRPDSSVSAAESFTLYNDSVASFTTGKRPKTPTHKLRRSEASGSSGRRSPNGADFGSIPLPSSPAVSHSSLRPGSSMPFSSEAERASRFSSSDTHSSHLSHFFHKPHSNQEEFVLPRPDRDEDIEALFEHVSATRDLPPVNKLTIEQKWQLVYGAEQLRWQEEKTREEQARKQGDSSAAGSLGEGTPDWYIRKFLDNTITAKQASSVWVSLKSHETSWLERFIELQGASVLAQALMHISRKGTKRLPSDTHLEGEIAKCLKIIFNSASRVRDAIKLNGVVTQIASSLNSPHLPNRKVICEVLLSIIYNGTDPLSLVFPALEALSGANGETHGYYDYWFRSLESALLGRGKMGSLVGASEEVRKGAGHDNSLADYASTNLFVIVHILDAIEDLDVRLHHRSLMDSAGLQRIIALCHEIGTEPMEAQLAELQEILKEDEQKLRERYDQQILRDLNSAEDIWNALRHKTESTGAKEYFLSMMRHLLLIREEGPDMMRLYQLLDSLVTDVVMDGKLASAEKRLGHTVQRIIGQLNDAQRYQDAIQEAAEARSQALGLKLEKEALEEEMSQGSDGLVGHLKAQVALLEQKLGSHRETTKRLQGQLETQKAGYEEQIAQLEAQIMELFRMLREVGKGYEKILDSSSGTMDRKTLIETLNKHLERTKTISILEGRGKKMKDTKQEDGESDENDQLDDDATPRKSDAPRISGVLNGHESQFMDADEADERAQINHQLAANAKFLSPEDGIVASPRSINRSPRRTNRLIPGDDTPSLPCSHRANNLLAPRYDNTLDYSDNESSLREELDAESEFGQSTRSGFTAFTDDTQPTSVNSDGSSEASRGPTTGATSAPSSASSSARASMFLSANLNVLLSARKDMPFTPSAKMKQLQWDKLPQQQVGKTLWKDEEPEKEKEMLAKLQSDGVWMEMEEDFKAKQLMINLMARQRQAELKSVLDPQTKKRVEILIQRVKKMEPEEIARRIQQFDQEMCSENFLSELKGVLPTPEQIGKLNVYRNAEPEELAGLHPSDRLMVKLIQIDRLGPRIEGMLYKCKFEEQWLLLDDGARKVSEAGDALLHAKHFKEVLNLILMIGNYMNGTGIKGGAFGFRVSSINKLVDTKSVNNTTLLHFLERTIHKHFLSMEEFLDELAKPAEAYRVNTQDIRKDLAELRDGLKRIRQELNDYHTDLAQNDGFSNQMWTFVGKATSRLEYLVDDVNHAETTFTEVVKYYGEDEKSITSPEFFAVFKTFVTSYKKCKMENQTAAEEKAAVEKRKQAMAETRQLRQNAKDASIREEDELVLDNLLEKLRSGDTVTRRARRARLKPDARPLALPLDTTVDVARDMLAALKADGFGTVSPTVPSVPRRRTRRRTDLGGVDSQSALSPTVSLPDLPSPDITVDSNFSDVP</sequence>